<evidence type="ECO:0000256" key="7">
    <source>
        <dbReference type="ARBA" id="ARBA00023160"/>
    </source>
</evidence>
<protein>
    <recommendedName>
        <fullName evidence="3 9">Biotin carboxyl carrier protein of acetyl-CoA carboxylase</fullName>
    </recommendedName>
</protein>
<keyword evidence="6 9" id="KW-0443">Lipid metabolism</keyword>
<evidence type="ECO:0000256" key="10">
    <source>
        <dbReference type="SAM" id="MobiDB-lite"/>
    </source>
</evidence>
<dbReference type="PANTHER" id="PTHR45266:SF3">
    <property type="entry name" value="OXALOACETATE DECARBOXYLASE ALPHA CHAIN"/>
    <property type="match status" value="1"/>
</dbReference>
<dbReference type="InterPro" id="IPR000089">
    <property type="entry name" value="Biotin_lipoyl"/>
</dbReference>
<gene>
    <name evidence="12" type="ORF">SAMN06295910_2254</name>
</gene>
<dbReference type="AlphaFoldDB" id="A0A1X7GTJ8"/>
<evidence type="ECO:0000256" key="9">
    <source>
        <dbReference type="RuleBase" id="RU364072"/>
    </source>
</evidence>
<dbReference type="InterPro" id="IPR001882">
    <property type="entry name" value="Biotin_BS"/>
</dbReference>
<dbReference type="Pfam" id="PF00364">
    <property type="entry name" value="Biotin_lipoyl"/>
    <property type="match status" value="1"/>
</dbReference>
<dbReference type="GO" id="GO:0003989">
    <property type="term" value="F:acetyl-CoA carboxylase activity"/>
    <property type="evidence" value="ECO:0007669"/>
    <property type="project" value="InterPro"/>
</dbReference>
<dbReference type="SUPFAM" id="SSF51230">
    <property type="entry name" value="Single hybrid motif"/>
    <property type="match status" value="1"/>
</dbReference>
<evidence type="ECO:0000256" key="3">
    <source>
        <dbReference type="ARBA" id="ARBA00017562"/>
    </source>
</evidence>
<evidence type="ECO:0000256" key="6">
    <source>
        <dbReference type="ARBA" id="ARBA00023098"/>
    </source>
</evidence>
<dbReference type="PROSITE" id="PS00188">
    <property type="entry name" value="BIOTIN"/>
    <property type="match status" value="1"/>
</dbReference>
<dbReference type="FunFam" id="2.40.50.100:FF:000003">
    <property type="entry name" value="Acetyl-CoA carboxylase biotin carboxyl carrier protein"/>
    <property type="match status" value="1"/>
</dbReference>
<evidence type="ECO:0000256" key="5">
    <source>
        <dbReference type="ARBA" id="ARBA00022832"/>
    </source>
</evidence>
<dbReference type="STRING" id="941907.SAMN06295910_2254"/>
<keyword evidence="5 9" id="KW-0276">Fatty acid metabolism</keyword>
<dbReference type="Proteomes" id="UP000192934">
    <property type="component" value="Chromosome I"/>
</dbReference>
<dbReference type="NCBIfam" id="TIGR00531">
    <property type="entry name" value="BCCP"/>
    <property type="match status" value="1"/>
</dbReference>
<dbReference type="GO" id="GO:0009317">
    <property type="term" value="C:acetyl-CoA carboxylase complex"/>
    <property type="evidence" value="ECO:0007669"/>
    <property type="project" value="InterPro"/>
</dbReference>
<dbReference type="InterPro" id="IPR011053">
    <property type="entry name" value="Single_hybrid_motif"/>
</dbReference>
<keyword evidence="7 9" id="KW-0275">Fatty acid biosynthesis</keyword>
<evidence type="ECO:0000256" key="1">
    <source>
        <dbReference type="ARBA" id="ARBA00003761"/>
    </source>
</evidence>
<dbReference type="OrthoDB" id="9811735at2"/>
<name>A0A1X7GTJ8_9SPHN</name>
<keyword evidence="13" id="KW-1185">Reference proteome</keyword>
<dbReference type="UniPathway" id="UPA00094"/>
<evidence type="ECO:0000313" key="13">
    <source>
        <dbReference type="Proteomes" id="UP000192934"/>
    </source>
</evidence>
<keyword evidence="8 9" id="KW-0092">Biotin</keyword>
<dbReference type="CDD" id="cd06850">
    <property type="entry name" value="biotinyl_domain"/>
    <property type="match status" value="1"/>
</dbReference>
<sequence length="162" mass="16580">MTDKNGNAGAMQVDTDLVQKLAELLSEGDLSEIEVQDGDRKIVVKRKLAVQAVAMAPAAPQPMPAAAAPTPSLAPAAEAAPGADHAGAVKSPMVGTCYLSAEPGGKTFVAVGDKVSGGDTLLIVEAMKVMNPITAPKAGTVRQILVENAQPVEFDQPLVIID</sequence>
<evidence type="ECO:0000259" key="11">
    <source>
        <dbReference type="PROSITE" id="PS50968"/>
    </source>
</evidence>
<dbReference type="PANTHER" id="PTHR45266">
    <property type="entry name" value="OXALOACETATE DECARBOXYLASE ALPHA CHAIN"/>
    <property type="match status" value="1"/>
</dbReference>
<dbReference type="PROSITE" id="PS50968">
    <property type="entry name" value="BIOTINYL_LIPOYL"/>
    <property type="match status" value="1"/>
</dbReference>
<proteinExistence type="predicted"/>
<dbReference type="EMBL" id="LT840185">
    <property type="protein sequence ID" value="SMF74485.1"/>
    <property type="molecule type" value="Genomic_DNA"/>
</dbReference>
<organism evidence="12 13">
    <name type="scientific">Allosphingosinicella indica</name>
    <dbReference type="NCBI Taxonomy" id="941907"/>
    <lineage>
        <taxon>Bacteria</taxon>
        <taxon>Pseudomonadati</taxon>
        <taxon>Pseudomonadota</taxon>
        <taxon>Alphaproteobacteria</taxon>
        <taxon>Sphingomonadales</taxon>
        <taxon>Sphingomonadaceae</taxon>
        <taxon>Allosphingosinicella</taxon>
    </lineage>
</organism>
<dbReference type="InterPro" id="IPR001249">
    <property type="entry name" value="AcCoA_biotinCC"/>
</dbReference>
<feature type="region of interest" description="Disordered" evidence="10">
    <location>
        <begin position="59"/>
        <end position="79"/>
    </location>
</feature>
<evidence type="ECO:0000256" key="4">
    <source>
        <dbReference type="ARBA" id="ARBA00022516"/>
    </source>
</evidence>
<evidence type="ECO:0000313" key="12">
    <source>
        <dbReference type="EMBL" id="SMF74485.1"/>
    </source>
</evidence>
<dbReference type="RefSeq" id="WP_085218857.1">
    <property type="nucleotide sequence ID" value="NZ_LT840185.1"/>
</dbReference>
<comment type="function">
    <text evidence="1 9">This protein is a component of the acetyl coenzyme A carboxylase complex; first, biotin carboxylase catalyzes the carboxylation of the carrier protein and then the transcarboxylase transfers the carboxyl group to form malonyl-CoA.</text>
</comment>
<accession>A0A1X7GTJ8</accession>
<comment type="pathway">
    <text evidence="2 9">Lipid metabolism; fatty acid biosynthesis.</text>
</comment>
<keyword evidence="4 9" id="KW-0444">Lipid biosynthesis</keyword>
<evidence type="ECO:0000256" key="8">
    <source>
        <dbReference type="ARBA" id="ARBA00023267"/>
    </source>
</evidence>
<dbReference type="InterPro" id="IPR050709">
    <property type="entry name" value="Biotin_Carboxyl_Carrier/Decarb"/>
</dbReference>
<dbReference type="PRINTS" id="PR01071">
    <property type="entry name" value="ACOABIOTINCC"/>
</dbReference>
<dbReference type="GO" id="GO:0006633">
    <property type="term" value="P:fatty acid biosynthetic process"/>
    <property type="evidence" value="ECO:0007669"/>
    <property type="project" value="UniProtKB-UniPathway"/>
</dbReference>
<reference evidence="13" key="1">
    <citation type="submission" date="2017-04" db="EMBL/GenBank/DDBJ databases">
        <authorList>
            <person name="Varghese N."/>
            <person name="Submissions S."/>
        </authorList>
    </citation>
    <scope>NUCLEOTIDE SEQUENCE [LARGE SCALE GENOMIC DNA]</scope>
    <source>
        <strain evidence="13">Dd16</strain>
    </source>
</reference>
<evidence type="ECO:0000256" key="2">
    <source>
        <dbReference type="ARBA" id="ARBA00005194"/>
    </source>
</evidence>
<feature type="domain" description="Lipoyl-binding" evidence="11">
    <location>
        <begin position="86"/>
        <end position="162"/>
    </location>
</feature>
<dbReference type="Gene3D" id="2.40.50.100">
    <property type="match status" value="1"/>
</dbReference>